<evidence type="ECO:0000256" key="1">
    <source>
        <dbReference type="SAM" id="MobiDB-lite"/>
    </source>
</evidence>
<evidence type="ECO:0000313" key="3">
    <source>
        <dbReference type="Proteomes" id="UP000317881"/>
    </source>
</evidence>
<comment type="caution">
    <text evidence="2">The sequence shown here is derived from an EMBL/GenBank/DDBJ whole genome shotgun (WGS) entry which is preliminary data.</text>
</comment>
<dbReference type="RefSeq" id="WP_141316182.1">
    <property type="nucleotide sequence ID" value="NZ_BJND01000121.1"/>
</dbReference>
<dbReference type="OrthoDB" id="3894192at2"/>
<organism evidence="2 3">
    <name type="scientific">Streptomyces spinoverrucosus</name>
    <dbReference type="NCBI Taxonomy" id="284043"/>
    <lineage>
        <taxon>Bacteria</taxon>
        <taxon>Bacillati</taxon>
        <taxon>Actinomycetota</taxon>
        <taxon>Actinomycetes</taxon>
        <taxon>Kitasatosporales</taxon>
        <taxon>Streptomycetaceae</taxon>
        <taxon>Streptomyces</taxon>
    </lineage>
</organism>
<evidence type="ECO:0000313" key="2">
    <source>
        <dbReference type="EMBL" id="GEC10562.1"/>
    </source>
</evidence>
<dbReference type="Proteomes" id="UP000317881">
    <property type="component" value="Unassembled WGS sequence"/>
</dbReference>
<dbReference type="EMBL" id="BJND01000121">
    <property type="protein sequence ID" value="GEC10562.1"/>
    <property type="molecule type" value="Genomic_DNA"/>
</dbReference>
<reference evidence="2 3" key="1">
    <citation type="submission" date="2019-06" db="EMBL/GenBank/DDBJ databases">
        <title>Whole genome shotgun sequence of Streptomyces spinoverrucosus NBRC 14228.</title>
        <authorList>
            <person name="Hosoyama A."/>
            <person name="Uohara A."/>
            <person name="Ohji S."/>
            <person name="Ichikawa N."/>
        </authorList>
    </citation>
    <scope>NUCLEOTIDE SEQUENCE [LARGE SCALE GENOMIC DNA]</scope>
    <source>
        <strain evidence="2 3">NBRC 14228</strain>
    </source>
</reference>
<sequence length="712" mass="76796">MTSSFDDFDGLDGQEPDEGLPPLLRRPEPVADPLLVTKLRGTRKELLANPEVSLDEAAANAVTSGAVDPERLQALVAREPINLLTAKPVVGGMLYATPPHYRYLDLDVLPDFVNQRWADQLHTAMDVAPSSSVVPAYETVVDPKTGKPLAVFTVRMPDRKALAKAVAESMRKTYQAQKGENVYTSSVLQQGVKEPLTLFVMRIVYDDNTEDTFLVAGDGNSRMVSMWLARTGGDIEEAISACTASVIGSTERSGGRSRAEQAATRRRVGELTARTRKNLAAPTLTEATRREGHTLAFPATVVVGAQADGGGPLADLVAARDDLLATLHVRVTAWTPGAQNTQGMQRVYRHALREGLITPDVHRVLSGTVGTQAMHELLGVPAHRLWSAAVHQHAVLAGPRADAMNRLIKQEFGMVQARRQPISERLAPMALSAYRSKEGIEQPLRAFGNGGTITNGVWKQPWELTKGDDVFGVLDDILKRALAGGEDAVAELIVLGGTAAILDGYITRDRGSKEGTDRDSRKAPFRATPVKLLDLLSKTSGGLRMLHSIAVAHVAADPAVLPKLFHTQEREVEGVVVHDGEPMRDKSGVQEILDYEWDLVHAADPAHALAAIAKNRAEAKAKTDGTSAEPEAEDARQRRLLEQGIKGAAKAGRALARMSQKRGNQVFGAFEAVEALRVQLGQLEGILAKFGPADPSIFVVDEDVDGDEEDAE</sequence>
<feature type="compositionally biased region" description="Acidic residues" evidence="1">
    <location>
        <begin position="1"/>
        <end position="18"/>
    </location>
</feature>
<name>A0A4Y3VUA8_9ACTN</name>
<protein>
    <submittedName>
        <fullName evidence="2">Uncharacterized protein</fullName>
    </submittedName>
</protein>
<dbReference type="AlphaFoldDB" id="A0A4Y3VUA8"/>
<feature type="region of interest" description="Disordered" evidence="1">
    <location>
        <begin position="1"/>
        <end position="27"/>
    </location>
</feature>
<keyword evidence="3" id="KW-1185">Reference proteome</keyword>
<feature type="region of interest" description="Disordered" evidence="1">
    <location>
        <begin position="250"/>
        <end position="270"/>
    </location>
</feature>
<accession>A0A4Y3VUA8</accession>
<proteinExistence type="predicted"/>
<gene>
    <name evidence="2" type="ORF">SSP24_82170</name>
</gene>